<dbReference type="GO" id="GO:0006543">
    <property type="term" value="P:L-glutamine catabolic process"/>
    <property type="evidence" value="ECO:0007669"/>
    <property type="project" value="TreeGrafter"/>
</dbReference>
<dbReference type="PANTHER" id="PTHR12544">
    <property type="entry name" value="GLUTAMINASE"/>
    <property type="match status" value="1"/>
</dbReference>
<accession>A0AAD5STF8</accession>
<organism evidence="7 8">
    <name type="scientific">Physocladia obscura</name>
    <dbReference type="NCBI Taxonomy" id="109957"/>
    <lineage>
        <taxon>Eukaryota</taxon>
        <taxon>Fungi</taxon>
        <taxon>Fungi incertae sedis</taxon>
        <taxon>Chytridiomycota</taxon>
        <taxon>Chytridiomycota incertae sedis</taxon>
        <taxon>Chytridiomycetes</taxon>
        <taxon>Chytridiales</taxon>
        <taxon>Chytriomycetaceae</taxon>
        <taxon>Physocladia</taxon>
    </lineage>
</organism>
<evidence type="ECO:0000313" key="7">
    <source>
        <dbReference type="EMBL" id="KAJ3104989.1"/>
    </source>
</evidence>
<dbReference type="Pfam" id="PF04960">
    <property type="entry name" value="Glutaminase"/>
    <property type="match status" value="1"/>
</dbReference>
<comment type="similarity">
    <text evidence="1">Belongs to the glutaminase family.</text>
</comment>
<evidence type="ECO:0000313" key="8">
    <source>
        <dbReference type="Proteomes" id="UP001211907"/>
    </source>
</evidence>
<comment type="catalytic activity">
    <reaction evidence="5">
        <text>L-glutamine + H2O = L-glutamate + NH4(+)</text>
        <dbReference type="Rhea" id="RHEA:15889"/>
        <dbReference type="ChEBI" id="CHEBI:15377"/>
        <dbReference type="ChEBI" id="CHEBI:28938"/>
        <dbReference type="ChEBI" id="CHEBI:29985"/>
        <dbReference type="ChEBI" id="CHEBI:58359"/>
        <dbReference type="EC" id="3.5.1.2"/>
    </reaction>
</comment>
<evidence type="ECO:0000256" key="6">
    <source>
        <dbReference type="SAM" id="MobiDB-lite"/>
    </source>
</evidence>
<comment type="subunit">
    <text evidence="2">Homotetramer.</text>
</comment>
<dbReference type="PANTHER" id="PTHR12544:SF29">
    <property type="entry name" value="GLUTAMINASE"/>
    <property type="match status" value="1"/>
</dbReference>
<evidence type="ECO:0000256" key="2">
    <source>
        <dbReference type="ARBA" id="ARBA00011881"/>
    </source>
</evidence>
<protein>
    <recommendedName>
        <fullName evidence="3">glutaminase</fullName>
        <ecNumber evidence="3">3.5.1.2</ecNumber>
    </recommendedName>
</protein>
<keyword evidence="8" id="KW-1185">Reference proteome</keyword>
<proteinExistence type="inferred from homology"/>
<dbReference type="InterPro" id="IPR012338">
    <property type="entry name" value="Beta-lactam/transpept-like"/>
</dbReference>
<evidence type="ECO:0000256" key="3">
    <source>
        <dbReference type="ARBA" id="ARBA00012918"/>
    </source>
</evidence>
<keyword evidence="4" id="KW-0378">Hydrolase</keyword>
<evidence type="ECO:0000256" key="5">
    <source>
        <dbReference type="ARBA" id="ARBA00049534"/>
    </source>
</evidence>
<dbReference type="SUPFAM" id="SSF56601">
    <property type="entry name" value="beta-lactamase/transpeptidase-like"/>
    <property type="match status" value="1"/>
</dbReference>
<dbReference type="GO" id="GO:0004359">
    <property type="term" value="F:glutaminase activity"/>
    <property type="evidence" value="ECO:0007669"/>
    <property type="project" value="UniProtKB-EC"/>
</dbReference>
<dbReference type="Gene3D" id="3.40.710.10">
    <property type="entry name" value="DD-peptidase/beta-lactamase superfamily"/>
    <property type="match status" value="1"/>
</dbReference>
<sequence length="403" mass="44498">MIFVNQLKQTGRILKTQRATRLIGSFIRSSSIISNDRITSLVQNLEQADLRDLQRRLIFSGFLPDDPRFRPIFHPSDPNTEEQSAKRDNMPSFDVNNAEEVCSRALRGSLAIPAFQTFRTGVSQIFEKIKHNGTDLGGNVATYIALEEVGANVVHEHVGREPSGLKFNHMSLLHDKIPHNPMINAGAIMSSSLIQQGKPFYQRFGEVTQIWTRLFGGKKIHFNNSVYLSEKGTADRNYALGHMMMAAGGFPEHTNLQETLELEADTDRMAVMAATYANGGVCPLTNETVFSPSTIRNSLSLMASCGMYDYSGEWNFRVGLPAKSGVSGAMWVVVPNVGGFCCYSPAIDGYGNGVKGLEFFKELSVKYAFHLLEPERLSGLKIDPTADGVKNGVAHNILTLENE</sequence>
<evidence type="ECO:0000256" key="4">
    <source>
        <dbReference type="ARBA" id="ARBA00022801"/>
    </source>
</evidence>
<dbReference type="AlphaFoldDB" id="A0AAD5STF8"/>
<gene>
    <name evidence="7" type="ORF">HK100_003971</name>
</gene>
<dbReference type="InterPro" id="IPR015868">
    <property type="entry name" value="Glutaminase"/>
</dbReference>
<name>A0AAD5STF8_9FUNG</name>
<dbReference type="EC" id="3.5.1.2" evidence="3"/>
<feature type="region of interest" description="Disordered" evidence="6">
    <location>
        <begin position="70"/>
        <end position="91"/>
    </location>
</feature>
<dbReference type="EMBL" id="JADGJH010002026">
    <property type="protein sequence ID" value="KAJ3104989.1"/>
    <property type="molecule type" value="Genomic_DNA"/>
</dbReference>
<evidence type="ECO:0000256" key="1">
    <source>
        <dbReference type="ARBA" id="ARBA00011076"/>
    </source>
</evidence>
<dbReference type="GO" id="GO:0006537">
    <property type="term" value="P:glutamate biosynthetic process"/>
    <property type="evidence" value="ECO:0007669"/>
    <property type="project" value="TreeGrafter"/>
</dbReference>
<reference evidence="7" key="1">
    <citation type="submission" date="2020-05" db="EMBL/GenBank/DDBJ databases">
        <title>Phylogenomic resolution of chytrid fungi.</title>
        <authorList>
            <person name="Stajich J.E."/>
            <person name="Amses K."/>
            <person name="Simmons R."/>
            <person name="Seto K."/>
            <person name="Myers J."/>
            <person name="Bonds A."/>
            <person name="Quandt C.A."/>
            <person name="Barry K."/>
            <person name="Liu P."/>
            <person name="Grigoriev I."/>
            <person name="Longcore J.E."/>
            <person name="James T.Y."/>
        </authorList>
    </citation>
    <scope>NUCLEOTIDE SEQUENCE</scope>
    <source>
        <strain evidence="7">JEL0513</strain>
    </source>
</reference>
<dbReference type="Proteomes" id="UP001211907">
    <property type="component" value="Unassembled WGS sequence"/>
</dbReference>
<comment type="caution">
    <text evidence="7">The sequence shown here is derived from an EMBL/GenBank/DDBJ whole genome shotgun (WGS) entry which is preliminary data.</text>
</comment>